<dbReference type="Proteomes" id="UP001516400">
    <property type="component" value="Unassembled WGS sequence"/>
</dbReference>
<sequence>MDALTKVLVSLYEETDKPDDALEFIRDKLAIHAGLDTYKQMKTKLEDAHEQINQLESEIDNLKATLEEKLKEKSAEDHEVLEGGPKAED</sequence>
<gene>
    <name evidence="5" type="ORF">HHI36_011902</name>
</gene>
<evidence type="ECO:0000256" key="3">
    <source>
        <dbReference type="ARBA" id="ARBA00023242"/>
    </source>
</evidence>
<dbReference type="AlphaFoldDB" id="A0ABD2NCN8"/>
<evidence type="ECO:0000256" key="4">
    <source>
        <dbReference type="SAM" id="MobiDB-lite"/>
    </source>
</evidence>
<organism evidence="5 6">
    <name type="scientific">Cryptolaemus montrouzieri</name>
    <dbReference type="NCBI Taxonomy" id="559131"/>
    <lineage>
        <taxon>Eukaryota</taxon>
        <taxon>Metazoa</taxon>
        <taxon>Ecdysozoa</taxon>
        <taxon>Arthropoda</taxon>
        <taxon>Hexapoda</taxon>
        <taxon>Insecta</taxon>
        <taxon>Pterygota</taxon>
        <taxon>Neoptera</taxon>
        <taxon>Endopterygota</taxon>
        <taxon>Coleoptera</taxon>
        <taxon>Polyphaga</taxon>
        <taxon>Cucujiformia</taxon>
        <taxon>Coccinelloidea</taxon>
        <taxon>Coccinellidae</taxon>
        <taxon>Scymninae</taxon>
        <taxon>Scymnini</taxon>
        <taxon>Cryptolaemus</taxon>
    </lineage>
</organism>
<dbReference type="PANTHER" id="PTHR13168">
    <property type="entry name" value="ASSOCIATE OF C-MYC AMY-1"/>
    <property type="match status" value="1"/>
</dbReference>
<evidence type="ECO:0000256" key="1">
    <source>
        <dbReference type="ARBA" id="ARBA00004123"/>
    </source>
</evidence>
<comment type="similarity">
    <text evidence="2">Belongs to the AMY1 family.</text>
</comment>
<dbReference type="InterPro" id="IPR026060">
    <property type="entry name" value="AMY1"/>
</dbReference>
<comment type="caution">
    <text evidence="5">The sequence shown here is derived from an EMBL/GenBank/DDBJ whole genome shotgun (WGS) entry which is preliminary data.</text>
</comment>
<keyword evidence="6" id="KW-1185">Reference proteome</keyword>
<dbReference type="GO" id="GO:0005634">
    <property type="term" value="C:nucleus"/>
    <property type="evidence" value="ECO:0007669"/>
    <property type="project" value="UniProtKB-SubCell"/>
</dbReference>
<accession>A0ABD2NCN8</accession>
<evidence type="ECO:0000313" key="5">
    <source>
        <dbReference type="EMBL" id="KAL3276525.1"/>
    </source>
</evidence>
<reference evidence="5 6" key="1">
    <citation type="journal article" date="2021" name="BMC Biol.">
        <title>Horizontally acquired antibacterial genes associated with adaptive radiation of ladybird beetles.</title>
        <authorList>
            <person name="Li H.S."/>
            <person name="Tang X.F."/>
            <person name="Huang Y.H."/>
            <person name="Xu Z.Y."/>
            <person name="Chen M.L."/>
            <person name="Du X.Y."/>
            <person name="Qiu B.Y."/>
            <person name="Chen P.T."/>
            <person name="Zhang W."/>
            <person name="Slipinski A."/>
            <person name="Escalona H.E."/>
            <person name="Waterhouse R.M."/>
            <person name="Zwick A."/>
            <person name="Pang H."/>
        </authorList>
    </citation>
    <scope>NUCLEOTIDE SEQUENCE [LARGE SCALE GENOMIC DNA]</scope>
    <source>
        <strain evidence="5">SYSU2018</strain>
    </source>
</reference>
<comment type="subcellular location">
    <subcellularLocation>
        <location evidence="1">Nucleus</location>
    </subcellularLocation>
</comment>
<keyword evidence="3" id="KW-0539">Nucleus</keyword>
<dbReference type="PANTHER" id="PTHR13168:SF0">
    <property type="entry name" value="C-MYC-BINDING PROTEIN"/>
    <property type="match status" value="1"/>
</dbReference>
<proteinExistence type="inferred from homology"/>
<dbReference type="EMBL" id="JABFTP020000103">
    <property type="protein sequence ID" value="KAL3276525.1"/>
    <property type="molecule type" value="Genomic_DNA"/>
</dbReference>
<protein>
    <submittedName>
        <fullName evidence="5">Uncharacterized protein</fullName>
    </submittedName>
</protein>
<name>A0ABD2NCN8_9CUCU</name>
<evidence type="ECO:0000313" key="6">
    <source>
        <dbReference type="Proteomes" id="UP001516400"/>
    </source>
</evidence>
<evidence type="ECO:0000256" key="2">
    <source>
        <dbReference type="ARBA" id="ARBA00009389"/>
    </source>
</evidence>
<feature type="region of interest" description="Disordered" evidence="4">
    <location>
        <begin position="70"/>
        <end position="89"/>
    </location>
</feature>